<evidence type="ECO:0000256" key="5">
    <source>
        <dbReference type="ARBA" id="ARBA00022801"/>
    </source>
</evidence>
<organism evidence="11 12">
    <name type="scientific">Ehrlichia minasensis</name>
    <dbReference type="NCBI Taxonomy" id="1242993"/>
    <lineage>
        <taxon>Bacteria</taxon>
        <taxon>Pseudomonadati</taxon>
        <taxon>Pseudomonadota</taxon>
        <taxon>Alphaproteobacteria</taxon>
        <taxon>Rickettsiales</taxon>
        <taxon>Anaplasmataceae</taxon>
        <taxon>Ehrlichia</taxon>
    </lineage>
</organism>
<dbReference type="GO" id="GO:0005737">
    <property type="term" value="C:cytoplasm"/>
    <property type="evidence" value="ECO:0007669"/>
    <property type="project" value="UniProtKB-SubCell"/>
</dbReference>
<keyword evidence="5 8" id="KW-0378">Hydrolase</keyword>
<dbReference type="SUPFAM" id="SSF82051">
    <property type="entry name" value="Obg GTP-binding protein N-terminal domain"/>
    <property type="match status" value="1"/>
</dbReference>
<name>A0A4Q6I788_9RICK</name>
<dbReference type="PANTHER" id="PTHR11702">
    <property type="entry name" value="DEVELOPMENTALLY REGULATED GTP-BINDING PROTEIN-RELATED"/>
    <property type="match status" value="1"/>
</dbReference>
<keyword evidence="6 8" id="KW-0460">Magnesium</keyword>
<dbReference type="PRINTS" id="PR00326">
    <property type="entry name" value="GTP1OBG"/>
</dbReference>
<dbReference type="Gene3D" id="2.70.210.12">
    <property type="entry name" value="GTP1/OBG domain"/>
    <property type="match status" value="1"/>
</dbReference>
<dbReference type="OrthoDB" id="9807318at2"/>
<dbReference type="Pfam" id="PF01926">
    <property type="entry name" value="MMR_HSR1"/>
    <property type="match status" value="1"/>
</dbReference>
<feature type="binding site" evidence="8">
    <location>
        <position position="172"/>
    </location>
    <ligand>
        <name>Mg(2+)</name>
        <dbReference type="ChEBI" id="CHEBI:18420"/>
    </ligand>
</feature>
<dbReference type="STRING" id="1242993.ehr_00743"/>
<evidence type="ECO:0000313" key="11">
    <source>
        <dbReference type="EMBL" id="RZB13200.1"/>
    </source>
</evidence>
<dbReference type="PROSITE" id="PS00905">
    <property type="entry name" value="GTP1_OBG"/>
    <property type="match status" value="1"/>
</dbReference>
<feature type="binding site" evidence="8">
    <location>
        <begin position="278"/>
        <end position="281"/>
    </location>
    <ligand>
        <name>GTP</name>
        <dbReference type="ChEBI" id="CHEBI:37565"/>
    </ligand>
</feature>
<keyword evidence="3 8" id="KW-0479">Metal-binding</keyword>
<proteinExistence type="inferred from homology"/>
<evidence type="ECO:0000259" key="10">
    <source>
        <dbReference type="PROSITE" id="PS51883"/>
    </source>
</evidence>
<dbReference type="PROSITE" id="PS51710">
    <property type="entry name" value="G_OBG"/>
    <property type="match status" value="1"/>
</dbReference>
<dbReference type="PIRSF" id="PIRSF002401">
    <property type="entry name" value="GTP_bd_Obg/CgtA"/>
    <property type="match status" value="1"/>
</dbReference>
<keyword evidence="7 8" id="KW-0342">GTP-binding</keyword>
<dbReference type="GO" id="GO:0003924">
    <property type="term" value="F:GTPase activity"/>
    <property type="evidence" value="ECO:0007669"/>
    <property type="project" value="UniProtKB-UniRule"/>
</dbReference>
<feature type="binding site" evidence="8">
    <location>
        <begin position="190"/>
        <end position="194"/>
    </location>
    <ligand>
        <name>GTP</name>
        <dbReference type="ChEBI" id="CHEBI:37565"/>
    </ligand>
</feature>
<dbReference type="NCBIfam" id="TIGR02729">
    <property type="entry name" value="Obg_CgtA"/>
    <property type="match status" value="1"/>
</dbReference>
<comment type="caution">
    <text evidence="11">The sequence shown here is derived from an EMBL/GenBank/DDBJ whole genome shotgun (WGS) entry which is preliminary data.</text>
</comment>
<evidence type="ECO:0000313" key="12">
    <source>
        <dbReference type="Proteomes" id="UP000293377"/>
    </source>
</evidence>
<feature type="binding site" evidence="8">
    <location>
        <begin position="165"/>
        <end position="172"/>
    </location>
    <ligand>
        <name>GTP</name>
        <dbReference type="ChEBI" id="CHEBI:37565"/>
    </ligand>
</feature>
<feature type="binding site" evidence="8">
    <location>
        <position position="192"/>
    </location>
    <ligand>
        <name>Mg(2+)</name>
        <dbReference type="ChEBI" id="CHEBI:18420"/>
    </ligand>
</feature>
<dbReference type="GO" id="GO:0042254">
    <property type="term" value="P:ribosome biogenesis"/>
    <property type="evidence" value="ECO:0007669"/>
    <property type="project" value="UniProtKB-UniRule"/>
</dbReference>
<evidence type="ECO:0000256" key="8">
    <source>
        <dbReference type="HAMAP-Rule" id="MF_01454"/>
    </source>
</evidence>
<feature type="domain" description="Obg" evidence="10">
    <location>
        <begin position="1"/>
        <end position="158"/>
    </location>
</feature>
<dbReference type="SUPFAM" id="SSF52540">
    <property type="entry name" value="P-loop containing nucleoside triphosphate hydrolases"/>
    <property type="match status" value="1"/>
</dbReference>
<dbReference type="PROSITE" id="PS51883">
    <property type="entry name" value="OBG"/>
    <property type="match status" value="1"/>
</dbReference>
<protein>
    <recommendedName>
        <fullName evidence="8">GTPase Obg</fullName>
        <ecNumber evidence="8">3.6.5.-</ecNumber>
    </recommendedName>
    <alternativeName>
        <fullName evidence="8">GTP-binding protein Obg</fullName>
    </alternativeName>
</protein>
<dbReference type="InterPro" id="IPR045086">
    <property type="entry name" value="OBG_GTPase"/>
</dbReference>
<dbReference type="EMBL" id="QOHL01000001">
    <property type="protein sequence ID" value="RZB13200.1"/>
    <property type="molecule type" value="Genomic_DNA"/>
</dbReference>
<dbReference type="NCBIfam" id="NF008956">
    <property type="entry name" value="PRK12299.1"/>
    <property type="match status" value="1"/>
</dbReference>
<dbReference type="EC" id="3.6.5.-" evidence="8"/>
<evidence type="ECO:0000256" key="1">
    <source>
        <dbReference type="ARBA" id="ARBA00007699"/>
    </source>
</evidence>
<dbReference type="GO" id="GO:0043022">
    <property type="term" value="F:ribosome binding"/>
    <property type="evidence" value="ECO:0007669"/>
    <property type="project" value="UniProtKB-ARBA"/>
</dbReference>
<dbReference type="InterPro" id="IPR031167">
    <property type="entry name" value="G_OBG"/>
</dbReference>
<keyword evidence="2 8" id="KW-0963">Cytoplasm</keyword>
<evidence type="ECO:0000256" key="6">
    <source>
        <dbReference type="ARBA" id="ARBA00022842"/>
    </source>
</evidence>
<dbReference type="GO" id="GO:0005525">
    <property type="term" value="F:GTP binding"/>
    <property type="evidence" value="ECO:0007669"/>
    <property type="project" value="UniProtKB-UniRule"/>
</dbReference>
<feature type="binding site" evidence="8">
    <location>
        <begin position="306"/>
        <end position="308"/>
    </location>
    <ligand>
        <name>GTP</name>
        <dbReference type="ChEBI" id="CHEBI:37565"/>
    </ligand>
</feature>
<keyword evidence="12" id="KW-1185">Reference proteome</keyword>
<dbReference type="InterPro" id="IPR014100">
    <property type="entry name" value="GTP-bd_Obg/CgtA"/>
</dbReference>
<comment type="subcellular location">
    <subcellularLocation>
        <location evidence="8">Cytoplasm</location>
    </subcellularLocation>
</comment>
<dbReference type="FunFam" id="2.70.210.12:FF:000001">
    <property type="entry name" value="GTPase Obg"/>
    <property type="match status" value="1"/>
</dbReference>
<dbReference type="RefSeq" id="WP_045171394.1">
    <property type="nucleotide sequence ID" value="NZ_QOHL01000001.1"/>
</dbReference>
<feature type="domain" description="OBG-type G" evidence="9">
    <location>
        <begin position="159"/>
        <end position="325"/>
    </location>
</feature>
<dbReference type="GO" id="GO:0000287">
    <property type="term" value="F:magnesium ion binding"/>
    <property type="evidence" value="ECO:0007669"/>
    <property type="project" value="InterPro"/>
</dbReference>
<dbReference type="Proteomes" id="UP000293377">
    <property type="component" value="Unassembled WGS sequence"/>
</dbReference>
<sequence length="340" mass="37751">MSFIDEAKIYLKAGNGGDGCSSFRREKFIEFGGPDGGNGGNGGNIIFYTSHHINTLLYFKYKQHIKAENGNPGSSKKKSGSSGKDVMIKVPIGTQLYDEDDILIIDLNEENQKFTAAYGGKGGTGNANYKTSTNRAPRHFTFGEKGEEKYIILKLKIISDVGIIGLPNAGKSSFLASCTNSKTKIADYPFTTLEPHLGVAFIDNTELVLADIPGLIPGAHLGHGIGDKFLKHIERCSILLHIIDCTLDNIIDSYECIRKELSFYNKELSNKTELIVLNKSDLLDKKEINQKKQILSSHTKKEIFISSIKDNRYPILSTLIKQIHKKDVNTQQKIYDPFNI</sequence>
<keyword evidence="4 8" id="KW-0547">Nucleotide-binding</keyword>
<dbReference type="InterPro" id="IPR006073">
    <property type="entry name" value="GTP-bd"/>
</dbReference>
<dbReference type="NCBIfam" id="NF008955">
    <property type="entry name" value="PRK12297.1"/>
    <property type="match status" value="1"/>
</dbReference>
<dbReference type="InterPro" id="IPR027417">
    <property type="entry name" value="P-loop_NTPase"/>
</dbReference>
<feature type="binding site" evidence="8">
    <location>
        <begin position="211"/>
        <end position="214"/>
    </location>
    <ligand>
        <name>GTP</name>
        <dbReference type="ChEBI" id="CHEBI:37565"/>
    </ligand>
</feature>
<dbReference type="Gene3D" id="3.40.50.300">
    <property type="entry name" value="P-loop containing nucleotide triphosphate hydrolases"/>
    <property type="match status" value="1"/>
</dbReference>
<evidence type="ECO:0000256" key="3">
    <source>
        <dbReference type="ARBA" id="ARBA00022723"/>
    </source>
</evidence>
<evidence type="ECO:0000256" key="2">
    <source>
        <dbReference type="ARBA" id="ARBA00022490"/>
    </source>
</evidence>
<dbReference type="HAMAP" id="MF_01454">
    <property type="entry name" value="GTPase_Obg"/>
    <property type="match status" value="1"/>
</dbReference>
<dbReference type="InterPro" id="IPR036726">
    <property type="entry name" value="GTP1_OBG_dom_sf"/>
</dbReference>
<evidence type="ECO:0000256" key="4">
    <source>
        <dbReference type="ARBA" id="ARBA00022741"/>
    </source>
</evidence>
<comment type="cofactor">
    <cofactor evidence="8">
        <name>Mg(2+)</name>
        <dbReference type="ChEBI" id="CHEBI:18420"/>
    </cofactor>
</comment>
<dbReference type="InterPro" id="IPR006169">
    <property type="entry name" value="GTP1_OBG_dom"/>
</dbReference>
<dbReference type="Pfam" id="PF01018">
    <property type="entry name" value="GTP1_OBG"/>
    <property type="match status" value="1"/>
</dbReference>
<dbReference type="AlphaFoldDB" id="A0A4Q6I788"/>
<evidence type="ECO:0000259" key="9">
    <source>
        <dbReference type="PROSITE" id="PS51710"/>
    </source>
</evidence>
<reference evidence="11 12" key="1">
    <citation type="submission" date="2018-06" db="EMBL/GenBank/DDBJ databases">
        <title>Complete Genome Sequence of Ehrlichia minasensis Isolated From Cattle.</title>
        <authorList>
            <person name="Aguiar D.M."/>
            <person name="Araujo J.P.A.Jr."/>
            <person name="Nakazato L."/>
            <person name="Bard E."/>
            <person name="Cabezas-Cruz A."/>
        </authorList>
    </citation>
    <scope>NUCLEOTIDE SEQUENCE [LARGE SCALE GENOMIC DNA]</scope>
    <source>
        <strain evidence="11 12">B11</strain>
    </source>
</reference>
<comment type="function">
    <text evidence="8">An essential GTPase which binds GTP, GDP and possibly (p)ppGpp with moderate affinity, with high nucleotide exchange rates and a fairly low GTP hydrolysis rate. Plays a role in control of the cell cycle, stress response, ribosome biogenesis and in those bacteria that undergo differentiation, in morphogenesis control.</text>
</comment>
<dbReference type="PANTHER" id="PTHR11702:SF31">
    <property type="entry name" value="MITOCHONDRIAL RIBOSOME-ASSOCIATED GTPASE 2"/>
    <property type="match status" value="1"/>
</dbReference>
<comment type="subunit">
    <text evidence="8">Monomer.</text>
</comment>
<dbReference type="CDD" id="cd01898">
    <property type="entry name" value="Obg"/>
    <property type="match status" value="1"/>
</dbReference>
<evidence type="ECO:0000256" key="7">
    <source>
        <dbReference type="ARBA" id="ARBA00023134"/>
    </source>
</evidence>
<comment type="similarity">
    <text evidence="1 8">Belongs to the TRAFAC class OBG-HflX-like GTPase superfamily. OBG GTPase family.</text>
</comment>
<gene>
    <name evidence="8" type="primary">obg</name>
    <name evidence="11" type="ORF">DRF75_00630</name>
</gene>
<accession>A0A4Q6I788</accession>
<dbReference type="InterPro" id="IPR006074">
    <property type="entry name" value="GTP1-OBG_CS"/>
</dbReference>